<organism evidence="1 2">
    <name type="scientific">Calidifontibacillus erzurumensis</name>
    <dbReference type="NCBI Taxonomy" id="2741433"/>
    <lineage>
        <taxon>Bacteria</taxon>
        <taxon>Bacillati</taxon>
        <taxon>Bacillota</taxon>
        <taxon>Bacilli</taxon>
        <taxon>Bacillales</taxon>
        <taxon>Bacillaceae</taxon>
        <taxon>Calidifontibacillus/Schinkia group</taxon>
        <taxon>Calidifontibacillus</taxon>
    </lineage>
</organism>
<comment type="caution">
    <text evidence="1">The sequence shown here is derived from an EMBL/GenBank/DDBJ whole genome shotgun (WGS) entry which is preliminary data.</text>
</comment>
<dbReference type="Pfam" id="PF14165">
    <property type="entry name" value="YtzH"/>
    <property type="match status" value="1"/>
</dbReference>
<dbReference type="RefSeq" id="WP_173730538.1">
    <property type="nucleotide sequence ID" value="NZ_JABTTE010000005.1"/>
</dbReference>
<keyword evidence="2" id="KW-1185">Reference proteome</keyword>
<dbReference type="Proteomes" id="UP000625804">
    <property type="component" value="Unassembled WGS sequence"/>
</dbReference>
<evidence type="ECO:0000313" key="2">
    <source>
        <dbReference type="Proteomes" id="UP000625804"/>
    </source>
</evidence>
<evidence type="ECO:0000313" key="1">
    <source>
        <dbReference type="EMBL" id="NSL51334.1"/>
    </source>
</evidence>
<dbReference type="EMBL" id="JABTTE010000005">
    <property type="protein sequence ID" value="NSL51334.1"/>
    <property type="molecule type" value="Genomic_DNA"/>
</dbReference>
<dbReference type="InterPro" id="IPR025547">
    <property type="entry name" value="YtzH"/>
</dbReference>
<reference evidence="1" key="1">
    <citation type="submission" date="2020-06" db="EMBL/GenBank/DDBJ databases">
        <title>A novel thermopfilic bacterium from Erzurum, Turkey.</title>
        <authorList>
            <person name="Adiguzel A."/>
            <person name="Ay H."/>
            <person name="Baltaci M.O."/>
        </authorList>
    </citation>
    <scope>NUCLEOTIDE SEQUENCE</scope>
    <source>
        <strain evidence="1">P2</strain>
    </source>
</reference>
<sequence length="94" mass="11103">MPLNEHHQLTIIQDILTNHQLDCCGTTAECQQVERLIQSLLEKQVDENIKNTLLDVYNYCQHGQYTKDLNEHIHQNQENLSLWIDNINKYNNLT</sequence>
<dbReference type="AlphaFoldDB" id="A0A8J8GCK1"/>
<name>A0A8J8GCK1_9BACI</name>
<gene>
    <name evidence="1" type="ORF">HR057_06055</name>
</gene>
<proteinExistence type="predicted"/>
<protein>
    <recommendedName>
        <fullName evidence="3">YtzH-like protein</fullName>
    </recommendedName>
</protein>
<accession>A0A8J8GCK1</accession>
<evidence type="ECO:0008006" key="3">
    <source>
        <dbReference type="Google" id="ProtNLM"/>
    </source>
</evidence>